<dbReference type="InterPro" id="IPR003587">
    <property type="entry name" value="Hint_dom_N"/>
</dbReference>
<dbReference type="Pfam" id="PF07591">
    <property type="entry name" value="PT-HINT"/>
    <property type="match status" value="1"/>
</dbReference>
<feature type="region of interest" description="Disordered" evidence="1">
    <location>
        <begin position="1888"/>
        <end position="1907"/>
    </location>
</feature>
<keyword evidence="4" id="KW-1185">Reference proteome</keyword>
<dbReference type="EMBL" id="GG657758">
    <property type="protein sequence ID" value="EFL43290.1"/>
    <property type="molecule type" value="Genomic_DNA"/>
</dbReference>
<dbReference type="SMART" id="SM00306">
    <property type="entry name" value="HintN"/>
    <property type="match status" value="1"/>
</dbReference>
<evidence type="ECO:0000313" key="4">
    <source>
        <dbReference type="Proteomes" id="UP000002968"/>
    </source>
</evidence>
<feature type="domain" description="Hint" evidence="2">
    <location>
        <begin position="2044"/>
        <end position="2145"/>
    </location>
</feature>
<accession>D9XMU1</accession>
<dbReference type="SUPFAM" id="SSF51294">
    <property type="entry name" value="Hedgehog/intein (Hint) domain"/>
    <property type="match status" value="1"/>
</dbReference>
<proteinExistence type="predicted"/>
<dbReference type="PROSITE" id="PS50817">
    <property type="entry name" value="INTEIN_N_TER"/>
    <property type="match status" value="1"/>
</dbReference>
<name>D9XMU1_9ACTN</name>
<reference evidence="3" key="1">
    <citation type="submission" date="2009-02" db="EMBL/GenBank/DDBJ databases">
        <title>Annotation of Streptomyces griseoflavus strain Tu4000.</title>
        <authorList>
            <consortium name="The Broad Institute Genome Sequencing Platform"/>
            <consortium name="Broad Institute Microbial Sequencing Center"/>
            <person name="Fischbach M."/>
            <person name="Godfrey P."/>
            <person name="Ward D."/>
            <person name="Young S."/>
            <person name="Zeng Q."/>
            <person name="Koehrsen M."/>
            <person name="Alvarado L."/>
            <person name="Berlin A.M."/>
            <person name="Bochicchio J."/>
            <person name="Borenstein D."/>
            <person name="Chapman S.B."/>
            <person name="Chen Z."/>
            <person name="Engels R."/>
            <person name="Freedman E."/>
            <person name="Gellesch M."/>
            <person name="Goldberg J."/>
            <person name="Griggs A."/>
            <person name="Gujja S."/>
            <person name="Heilman E.R."/>
            <person name="Heiman D.I."/>
            <person name="Hepburn T.A."/>
            <person name="Howarth C."/>
            <person name="Jen D."/>
            <person name="Larson L."/>
            <person name="Lewis B."/>
            <person name="Mehta T."/>
            <person name="Park D."/>
            <person name="Pearson M."/>
            <person name="Richards J."/>
            <person name="Roberts A."/>
            <person name="Saif S."/>
            <person name="Shea T.D."/>
            <person name="Shenoy N."/>
            <person name="Sisk P."/>
            <person name="Stolte C."/>
            <person name="Sykes S.N."/>
            <person name="Thomson T."/>
            <person name="Walk T."/>
            <person name="White J."/>
            <person name="Yandava C."/>
            <person name="Straight P."/>
            <person name="Clardy J."/>
            <person name="Hung D."/>
            <person name="Kolter R."/>
            <person name="Mekalanos J."/>
            <person name="Walker S."/>
            <person name="Walsh C.T."/>
            <person name="Wieland-Brown L.C."/>
            <person name="Haas B."/>
            <person name="Nusbaum C."/>
            <person name="Birren B."/>
        </authorList>
    </citation>
    <scope>NUCLEOTIDE SEQUENCE [LARGE SCALE GENOMIC DNA]</scope>
    <source>
        <strain evidence="3">Tu4000</strain>
    </source>
</reference>
<evidence type="ECO:0000313" key="3">
    <source>
        <dbReference type="EMBL" id="EFL43290.1"/>
    </source>
</evidence>
<dbReference type="InterPro" id="IPR050708">
    <property type="entry name" value="T6SS_VgrG/RHS"/>
</dbReference>
<dbReference type="HOGENOM" id="CLU_000662_1_0_11"/>
<feature type="region of interest" description="Disordered" evidence="1">
    <location>
        <begin position="42"/>
        <end position="73"/>
    </location>
</feature>
<protein>
    <recommendedName>
        <fullName evidence="2">Hint domain-containing protein</fullName>
    </recommendedName>
</protein>
<dbReference type="InterPro" id="IPR036844">
    <property type="entry name" value="Hint_dom_sf"/>
</dbReference>
<dbReference type="NCBIfam" id="TIGR01443">
    <property type="entry name" value="intein_Cterm"/>
    <property type="match status" value="1"/>
</dbReference>
<dbReference type="NCBIfam" id="TIGR03696">
    <property type="entry name" value="Rhs_assc_core"/>
    <property type="match status" value="1"/>
</dbReference>
<dbReference type="Gene3D" id="2.180.10.10">
    <property type="entry name" value="RHS repeat-associated core"/>
    <property type="match status" value="1"/>
</dbReference>
<evidence type="ECO:0000256" key="1">
    <source>
        <dbReference type="SAM" id="MobiDB-lite"/>
    </source>
</evidence>
<dbReference type="GO" id="GO:0016539">
    <property type="term" value="P:intein-mediated protein splicing"/>
    <property type="evidence" value="ECO:0007669"/>
    <property type="project" value="InterPro"/>
</dbReference>
<dbReference type="PANTHER" id="PTHR32305">
    <property type="match status" value="1"/>
</dbReference>
<feature type="region of interest" description="Disordered" evidence="1">
    <location>
        <begin position="1643"/>
        <end position="1667"/>
    </location>
</feature>
<feature type="compositionally biased region" description="Polar residues" evidence="1">
    <location>
        <begin position="1643"/>
        <end position="1665"/>
    </location>
</feature>
<dbReference type="STRING" id="467200.SSRG_06094"/>
<dbReference type="Proteomes" id="UP000002968">
    <property type="component" value="Unassembled WGS sequence"/>
</dbReference>
<dbReference type="eggNOG" id="COG3209">
    <property type="taxonomic scope" value="Bacteria"/>
</dbReference>
<dbReference type="PANTHER" id="PTHR32305:SF17">
    <property type="entry name" value="TRNA NUCLEASE WAPA"/>
    <property type="match status" value="1"/>
</dbReference>
<dbReference type="RefSeq" id="WP_004936339.1">
    <property type="nucleotide sequence ID" value="NZ_GG657758.1"/>
</dbReference>
<gene>
    <name evidence="3" type="ORF">SSRG_06094</name>
</gene>
<dbReference type="InterPro" id="IPR022385">
    <property type="entry name" value="Rhs_assc_core"/>
</dbReference>
<dbReference type="Gene3D" id="2.170.16.10">
    <property type="entry name" value="Hedgehog/Intein (Hint) domain"/>
    <property type="match status" value="1"/>
</dbReference>
<dbReference type="InterPro" id="IPR030934">
    <property type="entry name" value="Intein_C"/>
</dbReference>
<evidence type="ECO:0000259" key="2">
    <source>
        <dbReference type="SMART" id="SM00306"/>
    </source>
</evidence>
<sequence>MPTVALALLAPVGQLPAAMADEQGLGRPDVPKPRVSKVEEVKGLGAKKARQKVSEGKKAGELRARKAKKEQTAAWPKPDTATTTLSANKAAKVDLAGTPVAAQPVKSRSMPAAAGSVDFTVLDQNAARKTGITGVLFTASADTAGTAEVSVDYSVFASVIGGGWSERLRLVQLPACALTTPSKTACRKQTQLSSANDFAQQTVSAQVPLAETTSGASTQLSSANGLNNFTVFAVTAAAAGAGQTPKGTGDYSATGLAPSSSWEAGGSSGSFTWNYGLTLPPAAAGPTPSLGLSYDSGSIDGRTASTNNQGTQVGEGFAFTESYIERTYGSCDDDGHDKVFDRCWKYDNARLVLNGSSSRIIKDNTTGAYRLENDDASTVKRSTGADNGDDNGEYWTVITGDGTKYVFGLNKLEGAADQRTNSTWTAPVFGDDSGEPGYDKGSTFADRSLTQAWRWNLDYVEDIHGNASTYWYTKESNHYPKNKAATANASYIRGGYLSEIKYGLRKSELFTDDADAKVTFSYAERCTVTDCAELTEDTAKHWPDVPFDSICTSGDADCNAAGPTFFTRKRLTGIHTFSWNATTSKHDPVDSWALTQEYQDAGDIGDTTDHVLVLTSIKRTGKAGTAIDVNPVVFTYQLRPNRVDGTDDILPLKRHRIETITSETGAITTVTLSAPECKRSEALEAAQDSNTRSCYPQFWNINGATEASVDWFHKYRVLAVGVADPAGQNQTVENAYDYSGAAWHYADDPFTPKDERTWSEWRGYRDVTVYAGALGTTRSKTVSRYLQGMHGDKKKDGTTRTVSVEPLMDTDVDFAALTDSDQYSGQMLQKVAYNGSQPISTSYSNYTSKNTATQTVPDAATHIARWTRPNTSYASTYLTASKSWRTHVVTNRYDDLGMVREVDDYGQKGLGGDETCTRTWYARNPDAGINSQVSRTRTVGKECSTADTALDLPVDDKRRGDVLADTAVGYDGASTWSESMKPTKGLVTWTGRAKGYASGSPSWQTITSSSTTDFDTLGRLTKVTDADGQPTTTAYTPATAGPLTKTITTNPLGHRNTSFLDPRRGQALRTYDANLKKTELAYDALGRPTSVWLPNRSSASQSPSSKFAYHMDNKNQSWVSSSTLKKDGETYTTSYAIFDSLLRPLQTQSETPQGGRLLTDTRYDTRGLPYESHADIFDTTSTPNGTYTRAEYGEAPKQTGTVFDGAGRATKTTLHVMGVEKWSTTTSYTGDSTATTALDGGTATRTITDIRGRTLETREYAGGAPADPQYGDSPGTSYASTKFHYTRDGLQTQITGPDDAKWSNTYDLFGRQITAVDPDQGKSTTEYDALDRAIKSTDSRGKSILTAYDVLGRSTGTWAGSKSDANQLTATSYDDLLDGLPDSSTRYVGGKSGQAYTDTITEYDTLSRPAVSKLELPSSDPFVKAGAPATLEFETAYNLDGTLKHTKEPALGGLPSEIVEYDYNKLGQVTSVGGSTGYLLNTEYSPIGQPTQLTLGTANTDDHKKSYLNNRYEQGTDRLIRSFVTDDTHGYQLQDLNYTYDQTGNVTSIADPTTLGGTSSAETQCFAYDGHRRLTEAWTPSSQKCSDARTTSNLSGPAPYWTSYTYNKAGQRTTETTHKTAGDTTTTYCYTKTDQPHFLTGTTTKSDCTSPEKTYTPDTTGNTTKRPGATAIQDLTWSEEGKLAKLTENGKATDYLYDASGELLIRSTAGGEKVLYAGATELHLRADGTTWAQRYYTAGGQTIATRSNEGLSNKLTYLAGDHHGTMSLAINADATQTYSKRYTSPFGAERGKPTGTPWPDDKGFLGKTNDETTGLTHIGAREYDPAIGQFISVDPLLSLDQTQSLNGYSYANQHPATASDPTGLKEGCGATYAVSSCGNIPGKSGVNNAVSGGNPGSPGNSGSKKPYGGAIGGYHDVGYGPSQVRHSSPWTPPPPAYFEVIAAPGPEPDQFEKAFSTALANLQSDRMYNYLPIHELMALAGASVCEEYIECSQELHHYFVWTLRYSPEYIESMGPMVGSIGGTPYSLRGKGNPPASGPWKETCNRCFLAGTDVLMADGSTKDIEDVKLGDEVLAANPETGELGPREVTRLIRTEDDKHFNTLSIATDDGIEELTATHEHPFWSPSEQSWIAAGDLTSGMTLLTDDDRTVIVTANKPFTQHARTYNLTVDDLHTYYVLAGKTPVLVHNAGECPVTGLPHGALGESATLQRLQNEGYANITREVRFRNSQGDVFRADFVAQNRSGNWVAVEVKTGRGASLTGNQALGYAELGHGGAVLNTRRVPGLKKGSTVTMKVEVDLWRCPDC</sequence>
<dbReference type="InterPro" id="IPR006141">
    <property type="entry name" value="Intein_N"/>
</dbReference>
<organism evidence="3 4">
    <name type="scientific">Streptomyces griseoflavus Tu4000</name>
    <dbReference type="NCBI Taxonomy" id="467200"/>
    <lineage>
        <taxon>Bacteria</taxon>
        <taxon>Bacillati</taxon>
        <taxon>Actinomycetota</taxon>
        <taxon>Actinomycetes</taxon>
        <taxon>Kitasatosporales</taxon>
        <taxon>Streptomycetaceae</taxon>
        <taxon>Streptomyces</taxon>
    </lineage>
</organism>
<feature type="compositionally biased region" description="Basic and acidic residues" evidence="1">
    <location>
        <begin position="52"/>
        <end position="64"/>
    </location>
</feature>
<feature type="region of interest" description="Disordered" evidence="1">
    <location>
        <begin position="1784"/>
        <end position="1804"/>
    </location>
</feature>
<dbReference type="CDD" id="cd00081">
    <property type="entry name" value="Hint"/>
    <property type="match status" value="1"/>
</dbReference>
<dbReference type="PROSITE" id="PS50818">
    <property type="entry name" value="INTEIN_C_TER"/>
    <property type="match status" value="1"/>
</dbReference>